<dbReference type="EMBL" id="JABFOF010000001">
    <property type="protein sequence ID" value="KAG2409162.1"/>
    <property type="molecule type" value="Genomic_DNA"/>
</dbReference>
<dbReference type="Pfam" id="PF08241">
    <property type="entry name" value="Methyltransf_11"/>
    <property type="match status" value="1"/>
</dbReference>
<organism evidence="7 8">
    <name type="scientific">Phaseolus angularis</name>
    <name type="common">Azuki bean</name>
    <name type="synonym">Vigna angularis</name>
    <dbReference type="NCBI Taxonomy" id="3914"/>
    <lineage>
        <taxon>Eukaryota</taxon>
        <taxon>Viridiplantae</taxon>
        <taxon>Streptophyta</taxon>
        <taxon>Embryophyta</taxon>
        <taxon>Tracheophyta</taxon>
        <taxon>Spermatophyta</taxon>
        <taxon>Magnoliopsida</taxon>
        <taxon>eudicotyledons</taxon>
        <taxon>Gunneridae</taxon>
        <taxon>Pentapetalae</taxon>
        <taxon>rosids</taxon>
        <taxon>fabids</taxon>
        <taxon>Fabales</taxon>
        <taxon>Fabaceae</taxon>
        <taxon>Papilionoideae</taxon>
        <taxon>50 kb inversion clade</taxon>
        <taxon>NPAAA clade</taxon>
        <taxon>indigoferoid/millettioid clade</taxon>
        <taxon>Phaseoleae</taxon>
        <taxon>Vigna</taxon>
    </lineage>
</organism>
<dbReference type="PANTHER" id="PTHR12176:SF78">
    <property type="entry name" value="EEF1A LYSINE AND N-TERMINAL METHYLTRANSFERASE"/>
    <property type="match status" value="1"/>
</dbReference>
<dbReference type="GO" id="GO:0008757">
    <property type="term" value="F:S-adenosylmethionine-dependent methyltransferase activity"/>
    <property type="evidence" value="ECO:0007669"/>
    <property type="project" value="InterPro"/>
</dbReference>
<dbReference type="Gene3D" id="3.40.50.150">
    <property type="entry name" value="Vaccinia Virus protein VP39"/>
    <property type="match status" value="2"/>
</dbReference>
<evidence type="ECO:0000256" key="1">
    <source>
        <dbReference type="ARBA" id="ARBA00008361"/>
    </source>
</evidence>
<evidence type="ECO:0000313" key="7">
    <source>
        <dbReference type="EMBL" id="KAG2409162.1"/>
    </source>
</evidence>
<reference evidence="7 8" key="1">
    <citation type="submission" date="2020-05" db="EMBL/GenBank/DDBJ databases">
        <title>Vigna angularis (adzuki bean) Var. LongXiaoDou No. 4 denovo assembly.</title>
        <authorList>
            <person name="Xiang H."/>
        </authorList>
    </citation>
    <scope>NUCLEOTIDE SEQUENCE [LARGE SCALE GENOMIC DNA]</scope>
    <source>
        <tissue evidence="7">Leaf</tissue>
    </source>
</reference>
<accession>A0A8T0LC50</accession>
<feature type="region of interest" description="Disordered" evidence="5">
    <location>
        <begin position="469"/>
        <end position="491"/>
    </location>
</feature>
<dbReference type="InterPro" id="IPR013216">
    <property type="entry name" value="Methyltransf_11"/>
</dbReference>
<dbReference type="FunFam" id="3.40.50.150:FF:000211">
    <property type="entry name" value="Methyltransferase-like protein 13"/>
    <property type="match status" value="1"/>
</dbReference>
<name>A0A8T0LC50_PHAAN</name>
<gene>
    <name evidence="7" type="ORF">HKW66_Vig0039840</name>
</gene>
<evidence type="ECO:0000259" key="6">
    <source>
        <dbReference type="Pfam" id="PF08241"/>
    </source>
</evidence>
<dbReference type="FunFam" id="3.40.50.150:FF:000256">
    <property type="entry name" value="S-adenosyl-L-methionine-dependent methyltransferase superfamily protein"/>
    <property type="match status" value="1"/>
</dbReference>
<feature type="domain" description="Methyltransferase type 11" evidence="6">
    <location>
        <begin position="71"/>
        <end position="171"/>
    </location>
</feature>
<dbReference type="CDD" id="cd02440">
    <property type="entry name" value="AdoMet_MTases"/>
    <property type="match status" value="1"/>
</dbReference>
<dbReference type="InterPro" id="IPR051419">
    <property type="entry name" value="Lys/N-term_MeTrsfase_sf"/>
</dbReference>
<dbReference type="PANTHER" id="PTHR12176">
    <property type="entry name" value="SAM-DEPENDENT METHYLTRANSFERASE SUPERFAMILY PROTEIN"/>
    <property type="match status" value="1"/>
</dbReference>
<evidence type="ECO:0000256" key="2">
    <source>
        <dbReference type="ARBA" id="ARBA00022603"/>
    </source>
</evidence>
<evidence type="ECO:0000256" key="5">
    <source>
        <dbReference type="SAM" id="MobiDB-lite"/>
    </source>
</evidence>
<evidence type="ECO:0000256" key="4">
    <source>
        <dbReference type="ARBA" id="ARBA00023268"/>
    </source>
</evidence>
<sequence>MGSKAKKNGSAAEDILETLGDFTSKENWDKFFTLRADSFEWYAEWPYLRDPLLSLLRTLAHPLPLPLLVPACGNSRLSEHLYDAGHTAITNVDFSKVVISDMLRRNVRDRPLMRWRVMDITAMQFEDESFIAVIDKGGLDALMEPELGPKLGNQYLSEVKRVLKPGGKFVCLTLAESHVLNLLFSKFRLGWKMSVDAIPLKSSGKPSLETFMVVAEKELSTVVHQITSLLHSSSLNCNSKQVSGFTEALQNENLIREKYSNDSGLLYSVEDLQEDLLKLSQGRRLQITLGGPGCSTFSYRAIILDAEELADPFTYHCGIFIVPKIRAREWLFYSEEGQWMVVRSSKAARLIMVFLDASHSDTSMEEIQKDLSLLVTPLAPAENDTGAQIPFMMASEGLKERNIIHKVTSSLTGSIIVEDVIYENVDSEVNCIFPSRELVFRRLVFERAANLVQSEALLKDESLPTKLVSELGRKKKNASSKSRKSGSQRHNAGTTVLHSLLQSIARRTHMPDLFLERASNQLTVYHGYVASSYHTGIISGFMLISSYMETVKAVIIGLGAGLLPMFLHGCVPFLEIETVELDPVIVDIAKDYFSFMEDERLKVHIADGIQFVQEIDNSGVAQIHGKSNDCSYTESPLNESSTVSHAGVELTKVDIIIVDVDSSDPSSGLTCPAPDFLDEFFLETVKDKLSENGLFVVNLVSRSQAIKDMALSKMKKVFSHLFCLQLDEDVNEVHFALKSESCIEDNCFSEASIKLHKLLEFKHPEIGQNIINATKKIRRLK</sequence>
<evidence type="ECO:0000256" key="3">
    <source>
        <dbReference type="ARBA" id="ARBA00022679"/>
    </source>
</evidence>
<dbReference type="Proteomes" id="UP000743370">
    <property type="component" value="Unassembled WGS sequence"/>
</dbReference>
<keyword evidence="2" id="KW-0489">Methyltransferase</keyword>
<dbReference type="AlphaFoldDB" id="A0A8T0LC50"/>
<keyword evidence="3" id="KW-0808">Transferase</keyword>
<evidence type="ECO:0000313" key="8">
    <source>
        <dbReference type="Proteomes" id="UP000743370"/>
    </source>
</evidence>
<dbReference type="GO" id="GO:0032259">
    <property type="term" value="P:methylation"/>
    <property type="evidence" value="ECO:0007669"/>
    <property type="project" value="UniProtKB-KW"/>
</dbReference>
<comment type="similarity">
    <text evidence="1">Belongs to the methyltransferase superfamily.</text>
</comment>
<dbReference type="SUPFAM" id="SSF53335">
    <property type="entry name" value="S-adenosyl-L-methionine-dependent methyltransferases"/>
    <property type="match status" value="2"/>
</dbReference>
<protein>
    <recommendedName>
        <fullName evidence="6">Methyltransferase type 11 domain-containing protein</fullName>
    </recommendedName>
</protein>
<proteinExistence type="inferred from homology"/>
<keyword evidence="4" id="KW-0511">Multifunctional enzyme</keyword>
<feature type="compositionally biased region" description="Basic residues" evidence="5">
    <location>
        <begin position="473"/>
        <end position="487"/>
    </location>
</feature>
<dbReference type="InterPro" id="IPR029063">
    <property type="entry name" value="SAM-dependent_MTases_sf"/>
</dbReference>
<comment type="caution">
    <text evidence="7">The sequence shown here is derived from an EMBL/GenBank/DDBJ whole genome shotgun (WGS) entry which is preliminary data.</text>
</comment>